<dbReference type="OrthoDB" id="9784832at2"/>
<evidence type="ECO:0000256" key="2">
    <source>
        <dbReference type="ARBA" id="ARBA00023315"/>
    </source>
</evidence>
<keyword evidence="4" id="KW-1185">Reference proteome</keyword>
<dbReference type="Gene3D" id="2.160.10.10">
    <property type="entry name" value="Hexapeptide repeat proteins"/>
    <property type="match status" value="1"/>
</dbReference>
<dbReference type="RefSeq" id="WP_015691534.1">
    <property type="nucleotide sequence ID" value="NC_016940.1"/>
</dbReference>
<keyword evidence="1 3" id="KW-0808">Transferase</keyword>
<dbReference type="STRING" id="984262.SGRA_1151"/>
<gene>
    <name evidence="3" type="ordered locus">SGRA_1151</name>
</gene>
<name>H6L404_SAPGL</name>
<dbReference type="InterPro" id="IPR011004">
    <property type="entry name" value="Trimer_LpxA-like_sf"/>
</dbReference>
<dbReference type="HOGENOM" id="CLU_055419_0_0_10"/>
<protein>
    <submittedName>
        <fullName evidence="3">Nucleotidyl transferase</fullName>
    </submittedName>
</protein>
<dbReference type="KEGG" id="sgn:SGRA_1151"/>
<dbReference type="GO" id="GO:0016746">
    <property type="term" value="F:acyltransferase activity"/>
    <property type="evidence" value="ECO:0007669"/>
    <property type="project" value="UniProtKB-KW"/>
</dbReference>
<dbReference type="NCBIfam" id="TIGR03991">
    <property type="entry name" value="alt_bact_glmU"/>
    <property type="match status" value="1"/>
</dbReference>
<dbReference type="eggNOG" id="COG1207">
    <property type="taxonomic scope" value="Bacteria"/>
</dbReference>
<reference evidence="3 4" key="1">
    <citation type="journal article" date="2012" name="Stand. Genomic Sci.">
        <title>Complete genome sequencing and analysis of Saprospira grandis str. Lewin, a predatory marine bacterium.</title>
        <authorList>
            <person name="Saw J.H."/>
            <person name="Yuryev A."/>
            <person name="Kanbe M."/>
            <person name="Hou S."/>
            <person name="Young A.G."/>
            <person name="Aizawa S."/>
            <person name="Alam M."/>
        </authorList>
    </citation>
    <scope>NUCLEOTIDE SEQUENCE [LARGE SCALE GENOMIC DNA]</scope>
    <source>
        <strain evidence="3 4">Lewin</strain>
    </source>
</reference>
<proteinExistence type="predicted"/>
<dbReference type="PANTHER" id="PTHR43584">
    <property type="entry name" value="NUCLEOTIDYL TRANSFERASE"/>
    <property type="match status" value="1"/>
</dbReference>
<sequence>MLNIILFSSEAQRIRLRPFSYSRPIGAFRLGIDNLADKWQALLGGEVSHFTAPYLAQKYPCQFEEENLLIRATVLPSADLISAIGQLQLGESLADAQGQSIALKLNCLAAQQYLAGQLLEPPIQQNYLGELVELKGPWDLFQLNDHQLWQDFERLKGQGQKLSASNRLIGPEDQLYIHPTASVEGSILNTQTGPIYIGPKAQVLEGCMLRGPIALNEGAVLKMGAKVYGATTLGPYAKMGGEISNVNVFGYSNKGHDGFLGNAVLGEWCNLGADTNSSNLKNNYGKVKVWNYAQEQFEQTDLQFCGLLMGDHSKTGINSMLNTATTVGFSANLYGADFPEKFIPSFAWGSKNNWQSYSLDKAMQTAERMMQRRNIPFDEKESQLFEQLFLRTKNYRKWE</sequence>
<evidence type="ECO:0000313" key="4">
    <source>
        <dbReference type="Proteomes" id="UP000007519"/>
    </source>
</evidence>
<evidence type="ECO:0000313" key="3">
    <source>
        <dbReference type="EMBL" id="AFC23886.1"/>
    </source>
</evidence>
<dbReference type="InterPro" id="IPR050065">
    <property type="entry name" value="GlmU-like"/>
</dbReference>
<dbReference type="InterPro" id="IPR023917">
    <property type="entry name" value="Bifunctiontional_GlmU_bac-type"/>
</dbReference>
<dbReference type="GO" id="GO:0016779">
    <property type="term" value="F:nucleotidyltransferase activity"/>
    <property type="evidence" value="ECO:0007669"/>
    <property type="project" value="UniProtKB-ARBA"/>
</dbReference>
<dbReference type="SUPFAM" id="SSF51161">
    <property type="entry name" value="Trimeric LpxA-like enzymes"/>
    <property type="match status" value="1"/>
</dbReference>
<dbReference type="Proteomes" id="UP000007519">
    <property type="component" value="Chromosome"/>
</dbReference>
<keyword evidence="2" id="KW-0012">Acyltransferase</keyword>
<dbReference type="EMBL" id="CP002831">
    <property type="protein sequence ID" value="AFC23886.1"/>
    <property type="molecule type" value="Genomic_DNA"/>
</dbReference>
<accession>H6L404</accession>
<dbReference type="PANTHER" id="PTHR43584:SF9">
    <property type="entry name" value="TRANSFERASE HEXAPEPTIDE REPEAT CONTAINING PROTEIN"/>
    <property type="match status" value="1"/>
</dbReference>
<organism evidence="3 4">
    <name type="scientific">Saprospira grandis (strain Lewin)</name>
    <dbReference type="NCBI Taxonomy" id="984262"/>
    <lineage>
        <taxon>Bacteria</taxon>
        <taxon>Pseudomonadati</taxon>
        <taxon>Bacteroidota</taxon>
        <taxon>Saprospiria</taxon>
        <taxon>Saprospirales</taxon>
        <taxon>Saprospiraceae</taxon>
        <taxon>Saprospira</taxon>
    </lineage>
</organism>
<dbReference type="AlphaFoldDB" id="H6L404"/>
<dbReference type="Pfam" id="PF13562">
    <property type="entry name" value="NTP_transf_4"/>
    <property type="match status" value="1"/>
</dbReference>
<evidence type="ECO:0000256" key="1">
    <source>
        <dbReference type="ARBA" id="ARBA00022679"/>
    </source>
</evidence>